<comment type="caution">
    <text evidence="2">The sequence shown here is derived from an EMBL/GenBank/DDBJ whole genome shotgun (WGS) entry which is preliminary data.</text>
</comment>
<accession>A0A843WBI9</accession>
<evidence type="ECO:0000313" key="3">
    <source>
        <dbReference type="Proteomes" id="UP000652761"/>
    </source>
</evidence>
<dbReference type="GO" id="GO:0004190">
    <property type="term" value="F:aspartic-type endopeptidase activity"/>
    <property type="evidence" value="ECO:0007669"/>
    <property type="project" value="InterPro"/>
</dbReference>
<dbReference type="Proteomes" id="UP000652761">
    <property type="component" value="Unassembled WGS sequence"/>
</dbReference>
<feature type="non-terminal residue" evidence="2">
    <location>
        <position position="1"/>
    </location>
</feature>
<evidence type="ECO:0000313" key="2">
    <source>
        <dbReference type="EMBL" id="MQM02145.1"/>
    </source>
</evidence>
<dbReference type="AlphaFoldDB" id="A0A843WBI9"/>
<dbReference type="OrthoDB" id="2092588at2759"/>
<sequence length="320" mass="35818">MWFRLEIKLELLGPHNIQTYTEMVQRAQLVEDTMAKVDGMRGKDNSKPVFVGKGAPNIAPTFRNNNVNNNNKRPNIGRDIAGDKRAKVEGRDHRIPDCPMLKDQPGRVQNVPRRQGRLNAVIEADLPDEGGMVEGTISIHSQPAFVLIDTGAAYSFISTAFAATLPVKPGHVEELLVAEELWNDHKKPFFFPFSSAATCTNHPLEVDQSLEQPYVKRRKDRSAIQGTVLALSEPGIDPVNATARYVAFRGLIATYPLSPSQGNMRSVAIRLPDLTTLSRCSHPCVAFWARPVAFLIWLCRDLRIFTGNHVFSYKVFRIYP</sequence>
<feature type="region of interest" description="Disordered" evidence="1">
    <location>
        <begin position="39"/>
        <end position="78"/>
    </location>
</feature>
<proteinExistence type="predicted"/>
<gene>
    <name evidence="2" type="ORF">Taro_034911</name>
</gene>
<dbReference type="PROSITE" id="PS00141">
    <property type="entry name" value="ASP_PROTEASE"/>
    <property type="match status" value="1"/>
</dbReference>
<name>A0A843WBI9_COLES</name>
<dbReference type="InterPro" id="IPR001969">
    <property type="entry name" value="Aspartic_peptidase_AS"/>
</dbReference>
<reference evidence="2" key="1">
    <citation type="submission" date="2017-07" db="EMBL/GenBank/DDBJ databases">
        <title>Taro Niue Genome Assembly and Annotation.</title>
        <authorList>
            <person name="Atibalentja N."/>
            <person name="Keating K."/>
            <person name="Fields C.J."/>
        </authorList>
    </citation>
    <scope>NUCLEOTIDE SEQUENCE</scope>
    <source>
        <strain evidence="2">Niue_2</strain>
        <tissue evidence="2">Leaf</tissue>
    </source>
</reference>
<dbReference type="Pfam" id="PF08284">
    <property type="entry name" value="RVP_2"/>
    <property type="match status" value="1"/>
</dbReference>
<dbReference type="EMBL" id="NMUH01002803">
    <property type="protein sequence ID" value="MQM02145.1"/>
    <property type="molecule type" value="Genomic_DNA"/>
</dbReference>
<protein>
    <submittedName>
        <fullName evidence="2">Uncharacterized protein</fullName>
    </submittedName>
</protein>
<keyword evidence="3" id="KW-1185">Reference proteome</keyword>
<organism evidence="2 3">
    <name type="scientific">Colocasia esculenta</name>
    <name type="common">Wild taro</name>
    <name type="synonym">Arum esculentum</name>
    <dbReference type="NCBI Taxonomy" id="4460"/>
    <lineage>
        <taxon>Eukaryota</taxon>
        <taxon>Viridiplantae</taxon>
        <taxon>Streptophyta</taxon>
        <taxon>Embryophyta</taxon>
        <taxon>Tracheophyta</taxon>
        <taxon>Spermatophyta</taxon>
        <taxon>Magnoliopsida</taxon>
        <taxon>Liliopsida</taxon>
        <taxon>Araceae</taxon>
        <taxon>Aroideae</taxon>
        <taxon>Colocasieae</taxon>
        <taxon>Colocasia</taxon>
    </lineage>
</organism>
<dbReference type="GO" id="GO:0006508">
    <property type="term" value="P:proteolysis"/>
    <property type="evidence" value="ECO:0007669"/>
    <property type="project" value="InterPro"/>
</dbReference>
<evidence type="ECO:0000256" key="1">
    <source>
        <dbReference type="SAM" id="MobiDB-lite"/>
    </source>
</evidence>